<dbReference type="InterPro" id="IPR010095">
    <property type="entry name" value="Cas12f1-like_TNB"/>
</dbReference>
<accession>G0EW52</accession>
<feature type="domain" description="Transposase putative helix-turn-helix" evidence="11">
    <location>
        <begin position="163"/>
        <end position="210"/>
    </location>
</feature>
<dbReference type="GO" id="GO:0006310">
    <property type="term" value="P:DNA recombination"/>
    <property type="evidence" value="ECO:0007669"/>
    <property type="project" value="UniProtKB-KW"/>
</dbReference>
<gene>
    <name evidence="12" type="primary">insQ1</name>
    <name evidence="12" type="ordered locus">CNE_1c05800</name>
</gene>
<keyword evidence="6" id="KW-0238">DNA-binding</keyword>
<feature type="domain" description="Probable transposase IS891/IS1136/IS1341" evidence="9">
    <location>
        <begin position="326"/>
        <end position="441"/>
    </location>
</feature>
<evidence type="ECO:0000259" key="9">
    <source>
        <dbReference type="Pfam" id="PF01385"/>
    </source>
</evidence>
<keyword evidence="7" id="KW-0233">DNA recombination</keyword>
<evidence type="ECO:0000313" key="13">
    <source>
        <dbReference type="Proteomes" id="UP000006798"/>
    </source>
</evidence>
<dbReference type="GO" id="GO:0003677">
    <property type="term" value="F:DNA binding"/>
    <property type="evidence" value="ECO:0007669"/>
    <property type="project" value="UniProtKB-KW"/>
</dbReference>
<dbReference type="InterPro" id="IPR021027">
    <property type="entry name" value="Transposase_put_HTH"/>
</dbReference>
<feature type="chain" id="PRO_5003398852" evidence="8">
    <location>
        <begin position="28"/>
        <end position="548"/>
    </location>
</feature>
<name>G0EW52_CUPNN</name>
<dbReference type="Proteomes" id="UP000006798">
    <property type="component" value="Chromosome 1"/>
</dbReference>
<evidence type="ECO:0000256" key="2">
    <source>
        <dbReference type="ARBA" id="ARBA00011044"/>
    </source>
</evidence>
<feature type="signal peptide" evidence="8">
    <location>
        <begin position="1"/>
        <end position="27"/>
    </location>
</feature>
<evidence type="ECO:0000259" key="11">
    <source>
        <dbReference type="Pfam" id="PF12323"/>
    </source>
</evidence>
<dbReference type="EMBL" id="CP002877">
    <property type="protein sequence ID" value="AEI75944.1"/>
    <property type="molecule type" value="Genomic_DNA"/>
</dbReference>
<keyword evidence="3" id="KW-0815">Transposition</keyword>
<evidence type="ECO:0000256" key="3">
    <source>
        <dbReference type="ARBA" id="ARBA00022578"/>
    </source>
</evidence>
<dbReference type="AlphaFoldDB" id="G0EW52"/>
<comment type="similarity">
    <text evidence="2">In the N-terminal section; belongs to the transposase 2 family.</text>
</comment>
<comment type="similarity">
    <text evidence="1">In the C-terminal section; belongs to the transposase 35 family.</text>
</comment>
<evidence type="ECO:0000256" key="4">
    <source>
        <dbReference type="ARBA" id="ARBA00022723"/>
    </source>
</evidence>
<keyword evidence="5" id="KW-0862">Zinc</keyword>
<reference evidence="12 13" key="1">
    <citation type="journal article" date="2011" name="J. Bacteriol.">
        <title>Complete genome sequence of the type strain Cupriavidus necator N-1.</title>
        <authorList>
            <person name="Poehlein A."/>
            <person name="Kusian B."/>
            <person name="Friedrich B."/>
            <person name="Daniel R."/>
            <person name="Bowien B."/>
        </authorList>
    </citation>
    <scope>NUCLEOTIDE SEQUENCE [LARGE SCALE GENOMIC DNA]</scope>
    <source>
        <strain evidence="13">ATCC 43291 / DSM 13513 / CCUG 52238 / LMG 8453 / N-1</strain>
    </source>
</reference>
<dbReference type="HOGENOM" id="CLU_032903_0_4_4"/>
<dbReference type="GO" id="GO:0032196">
    <property type="term" value="P:transposition"/>
    <property type="evidence" value="ECO:0007669"/>
    <property type="project" value="UniProtKB-KW"/>
</dbReference>
<feature type="domain" description="Cas12f1-like TNB" evidence="10">
    <location>
        <begin position="468"/>
        <end position="534"/>
    </location>
</feature>
<dbReference type="GO" id="GO:0046872">
    <property type="term" value="F:metal ion binding"/>
    <property type="evidence" value="ECO:0007669"/>
    <property type="project" value="UniProtKB-KW"/>
</dbReference>
<dbReference type="Pfam" id="PF07282">
    <property type="entry name" value="Cas12f1-like_TNB"/>
    <property type="match status" value="1"/>
</dbReference>
<dbReference type="KEGG" id="cnc:CNE_1c05800"/>
<dbReference type="NCBIfam" id="NF040570">
    <property type="entry name" value="guided_TnpB"/>
    <property type="match status" value="1"/>
</dbReference>
<evidence type="ECO:0000256" key="7">
    <source>
        <dbReference type="ARBA" id="ARBA00023172"/>
    </source>
</evidence>
<dbReference type="PANTHER" id="PTHR30405:SF25">
    <property type="entry name" value="RNA-GUIDED DNA ENDONUCLEASE INSQ-RELATED"/>
    <property type="match status" value="1"/>
</dbReference>
<dbReference type="Pfam" id="PF01385">
    <property type="entry name" value="OrfB_IS605"/>
    <property type="match status" value="1"/>
</dbReference>
<keyword evidence="4" id="KW-0479">Metal-binding</keyword>
<keyword evidence="8" id="KW-0732">Signal</keyword>
<sequence>MKPRISPLPLALALGVPHLTLGTPVFAQSGPVVQDLRGADGGHCAGSNGCAGADGRSDLVLTQSGLNIKAAGTAVTLDVRGSNGGDCDDVDSQNHWGGKSGMGRIIELSAVANMRGSSMSRRCVDAFRYLVTKTKCTCRRKTQCLPCPMSLSSLIGQEYDWAMQRLQAFKYELMPNGEQQRNMRRYAGSCRFVYNKALALQKQRYDQGEKKLSYAGLCKQLTEWRNSTETAWLADAPVHPLQQTLKDLERAYTNFFAKRADFPRFKKKGLGDSFRYPDQKQIKLDQTNSRIYLPKLGWLRYRNSRDVLGEVRNACVSLSGGKWFVSIQTERKVERPVPKATSAIGIDMGIARFATMSDGTFLAPLNSFRKHEARLRRAQRAMSRKTKFSNNWKKSKARIQRIHARIGNARLDYLHKATTTISENQAMVCIEDLKVRNMSKSAAGSSGQPGKNVRAKSGLNKAILDQGWYEFGRQLEYKLAWNGGWLIAVPPQHTSRTCPCCGHVSAENRQSQASFACVACGYANHADVVGAINILARGHRVAACGESA</sequence>
<evidence type="ECO:0000259" key="10">
    <source>
        <dbReference type="Pfam" id="PF07282"/>
    </source>
</evidence>
<dbReference type="PANTHER" id="PTHR30405">
    <property type="entry name" value="TRANSPOSASE"/>
    <property type="match status" value="1"/>
</dbReference>
<evidence type="ECO:0000256" key="8">
    <source>
        <dbReference type="SAM" id="SignalP"/>
    </source>
</evidence>
<dbReference type="InterPro" id="IPR001959">
    <property type="entry name" value="Transposase"/>
</dbReference>
<protein>
    <submittedName>
        <fullName evidence="12">Transposase InsQ for insertion sequence element IS609</fullName>
    </submittedName>
</protein>
<evidence type="ECO:0000256" key="1">
    <source>
        <dbReference type="ARBA" id="ARBA00008761"/>
    </source>
</evidence>
<organism evidence="12 13">
    <name type="scientific">Cupriavidus necator (strain ATCC 43291 / DSM 13513 / CCUG 52238 / LMG 8453 / N-1)</name>
    <name type="common">Ralstonia eutropha</name>
    <dbReference type="NCBI Taxonomy" id="1042878"/>
    <lineage>
        <taxon>Bacteria</taxon>
        <taxon>Pseudomonadati</taxon>
        <taxon>Pseudomonadota</taxon>
        <taxon>Betaproteobacteria</taxon>
        <taxon>Burkholderiales</taxon>
        <taxon>Burkholderiaceae</taxon>
        <taxon>Cupriavidus</taxon>
    </lineage>
</organism>
<dbReference type="InterPro" id="IPR051399">
    <property type="entry name" value="RNA-guided_DNA_endo/Transpos"/>
</dbReference>
<proteinExistence type="inferred from homology"/>
<dbReference type="Pfam" id="PF12323">
    <property type="entry name" value="HTH_OrfB_IS605"/>
    <property type="match status" value="1"/>
</dbReference>
<evidence type="ECO:0000256" key="5">
    <source>
        <dbReference type="ARBA" id="ARBA00022833"/>
    </source>
</evidence>
<evidence type="ECO:0000256" key="6">
    <source>
        <dbReference type="ARBA" id="ARBA00023125"/>
    </source>
</evidence>
<evidence type="ECO:0000313" key="12">
    <source>
        <dbReference type="EMBL" id="AEI75944.1"/>
    </source>
</evidence>